<dbReference type="Proteomes" id="UP000317369">
    <property type="component" value="Chromosome"/>
</dbReference>
<gene>
    <name evidence="2" type="ORF">KS4_07180</name>
</gene>
<reference evidence="2 3" key="1">
    <citation type="submission" date="2019-02" db="EMBL/GenBank/DDBJ databases">
        <title>Deep-cultivation of Planctomycetes and their phenomic and genomic characterization uncovers novel biology.</title>
        <authorList>
            <person name="Wiegand S."/>
            <person name="Jogler M."/>
            <person name="Boedeker C."/>
            <person name="Pinto D."/>
            <person name="Vollmers J."/>
            <person name="Rivas-Marin E."/>
            <person name="Kohn T."/>
            <person name="Peeters S.H."/>
            <person name="Heuer A."/>
            <person name="Rast P."/>
            <person name="Oberbeckmann S."/>
            <person name="Bunk B."/>
            <person name="Jeske O."/>
            <person name="Meyerdierks A."/>
            <person name="Storesund J.E."/>
            <person name="Kallscheuer N."/>
            <person name="Luecker S."/>
            <person name="Lage O.M."/>
            <person name="Pohl T."/>
            <person name="Merkel B.J."/>
            <person name="Hornburger P."/>
            <person name="Mueller R.-W."/>
            <person name="Bruemmer F."/>
            <person name="Labrenz M."/>
            <person name="Spormann A.M."/>
            <person name="Op den Camp H."/>
            <person name="Overmann J."/>
            <person name="Amann R."/>
            <person name="Jetten M.S.M."/>
            <person name="Mascher T."/>
            <person name="Medema M.H."/>
            <person name="Devos D.P."/>
            <person name="Kaster A.-K."/>
            <person name="Ovreas L."/>
            <person name="Rohde M."/>
            <person name="Galperin M.Y."/>
            <person name="Jogler C."/>
        </authorList>
    </citation>
    <scope>NUCLEOTIDE SEQUENCE [LARGE SCALE GENOMIC DNA]</scope>
    <source>
        <strain evidence="2 3">KS4</strain>
    </source>
</reference>
<keyword evidence="3" id="KW-1185">Reference proteome</keyword>
<accession>A0A517YR32</accession>
<evidence type="ECO:0000256" key="1">
    <source>
        <dbReference type="SAM" id="MobiDB-lite"/>
    </source>
</evidence>
<sequence>MGGSSDRQGEKSLLHILREADAHRPAEDGKSLGRGLVRLAHLASAVHRYQAVADLETSEDSLLMKASSGA</sequence>
<dbReference type="RefSeq" id="WP_145074637.1">
    <property type="nucleotide sequence ID" value="NZ_CP036425.1"/>
</dbReference>
<proteinExistence type="predicted"/>
<dbReference type="EMBL" id="CP036425">
    <property type="protein sequence ID" value="QDU32684.1"/>
    <property type="molecule type" value="Genomic_DNA"/>
</dbReference>
<dbReference type="AlphaFoldDB" id="A0A517YR32"/>
<organism evidence="2 3">
    <name type="scientific">Poriferisphaera corsica</name>
    <dbReference type="NCBI Taxonomy" id="2528020"/>
    <lineage>
        <taxon>Bacteria</taxon>
        <taxon>Pseudomonadati</taxon>
        <taxon>Planctomycetota</taxon>
        <taxon>Phycisphaerae</taxon>
        <taxon>Phycisphaerales</taxon>
        <taxon>Phycisphaeraceae</taxon>
        <taxon>Poriferisphaera</taxon>
    </lineage>
</organism>
<dbReference type="KEGG" id="pcor:KS4_07180"/>
<evidence type="ECO:0000313" key="3">
    <source>
        <dbReference type="Proteomes" id="UP000317369"/>
    </source>
</evidence>
<protein>
    <submittedName>
        <fullName evidence="2">Uncharacterized protein</fullName>
    </submittedName>
</protein>
<feature type="compositionally biased region" description="Basic and acidic residues" evidence="1">
    <location>
        <begin position="7"/>
        <end position="30"/>
    </location>
</feature>
<evidence type="ECO:0000313" key="2">
    <source>
        <dbReference type="EMBL" id="QDU32684.1"/>
    </source>
</evidence>
<feature type="region of interest" description="Disordered" evidence="1">
    <location>
        <begin position="1"/>
        <end position="30"/>
    </location>
</feature>
<name>A0A517YR32_9BACT</name>